<sequence>MARFAGDLLAPGRSRGRLAILIYHRVLAQPDPLYGDEVDRASFDWQMGLLARCFSVLPFNEAVARLQANTLPPRAACVTFDDGYRDNHDIALSVLRKWKIPAAFFIATSYLEGGCMWNDAIRESIRVAPGTELDLTDCGHGRRDLSTAGARRDLARYLIGQFKYLESSRRAEMVARVVDASGARMPTDLMMHPAQVRALHDAGMTIGAHTATHPILARVSVATARQEIAGGREALAQIVGRPIEFFAYPNGMPGADYTAEHVDLVRALGFSAAVSTVWGTASRASSMFELPRFTPWDNTPVRFTARLLHNYLRVAPILAQPASA</sequence>
<accession>A0A1F6V0T8</accession>
<dbReference type="GO" id="GO:0005975">
    <property type="term" value="P:carbohydrate metabolic process"/>
    <property type="evidence" value="ECO:0007669"/>
    <property type="project" value="InterPro"/>
</dbReference>
<comment type="caution">
    <text evidence="4">The sequence shown here is derived from an EMBL/GenBank/DDBJ whole genome shotgun (WGS) entry which is preliminary data.</text>
</comment>
<reference evidence="4 5" key="1">
    <citation type="journal article" date="2016" name="Nat. Commun.">
        <title>Thousands of microbial genomes shed light on interconnected biogeochemical processes in an aquifer system.</title>
        <authorList>
            <person name="Anantharaman K."/>
            <person name="Brown C.T."/>
            <person name="Hug L.A."/>
            <person name="Sharon I."/>
            <person name="Castelle C.J."/>
            <person name="Probst A.J."/>
            <person name="Thomas B.C."/>
            <person name="Singh A."/>
            <person name="Wilkins M.J."/>
            <person name="Karaoz U."/>
            <person name="Brodie E.L."/>
            <person name="Williams K.H."/>
            <person name="Hubbard S.S."/>
            <person name="Banfield J.F."/>
        </authorList>
    </citation>
    <scope>NUCLEOTIDE SEQUENCE [LARGE SCALE GENOMIC DNA]</scope>
</reference>
<dbReference type="InterPro" id="IPR051398">
    <property type="entry name" value="Polysacch_Deacetylase"/>
</dbReference>
<evidence type="ECO:0000313" key="5">
    <source>
        <dbReference type="Proteomes" id="UP000179076"/>
    </source>
</evidence>
<dbReference type="GO" id="GO:0016810">
    <property type="term" value="F:hydrolase activity, acting on carbon-nitrogen (but not peptide) bonds"/>
    <property type="evidence" value="ECO:0007669"/>
    <property type="project" value="InterPro"/>
</dbReference>
<dbReference type="SUPFAM" id="SSF88713">
    <property type="entry name" value="Glycoside hydrolase/deacetylase"/>
    <property type="match status" value="1"/>
</dbReference>
<dbReference type="Pfam" id="PF01522">
    <property type="entry name" value="Polysacc_deac_1"/>
    <property type="match status" value="2"/>
</dbReference>
<gene>
    <name evidence="4" type="ORF">A2W18_13050</name>
</gene>
<dbReference type="InterPro" id="IPR002509">
    <property type="entry name" value="NODB_dom"/>
</dbReference>
<evidence type="ECO:0000259" key="3">
    <source>
        <dbReference type="PROSITE" id="PS51677"/>
    </source>
</evidence>
<dbReference type="CDD" id="cd10918">
    <property type="entry name" value="CE4_NodB_like_5s_6s"/>
    <property type="match status" value="1"/>
</dbReference>
<protein>
    <submittedName>
        <fullName evidence="4">Polysaccharide deacetylase</fullName>
    </submittedName>
</protein>
<dbReference type="EMBL" id="MFSP01000163">
    <property type="protein sequence ID" value="OGI63034.1"/>
    <property type="molecule type" value="Genomic_DNA"/>
</dbReference>
<comment type="subcellular location">
    <subcellularLocation>
        <location evidence="1">Secreted</location>
    </subcellularLocation>
</comment>
<evidence type="ECO:0000256" key="1">
    <source>
        <dbReference type="ARBA" id="ARBA00004613"/>
    </source>
</evidence>
<dbReference type="AlphaFoldDB" id="A0A1F6V0T8"/>
<dbReference type="Proteomes" id="UP000179076">
    <property type="component" value="Unassembled WGS sequence"/>
</dbReference>
<evidence type="ECO:0000256" key="2">
    <source>
        <dbReference type="ARBA" id="ARBA00022729"/>
    </source>
</evidence>
<dbReference type="GO" id="GO:0005576">
    <property type="term" value="C:extracellular region"/>
    <property type="evidence" value="ECO:0007669"/>
    <property type="project" value="UniProtKB-SubCell"/>
</dbReference>
<dbReference type="Gene3D" id="3.20.20.370">
    <property type="entry name" value="Glycoside hydrolase/deacetylase"/>
    <property type="match status" value="1"/>
</dbReference>
<proteinExistence type="predicted"/>
<dbReference type="InterPro" id="IPR011330">
    <property type="entry name" value="Glyco_hydro/deAcase_b/a-brl"/>
</dbReference>
<evidence type="ECO:0000313" key="4">
    <source>
        <dbReference type="EMBL" id="OGI63034.1"/>
    </source>
</evidence>
<dbReference type="PROSITE" id="PS51677">
    <property type="entry name" value="NODB"/>
    <property type="match status" value="1"/>
</dbReference>
<dbReference type="PANTHER" id="PTHR34216:SF3">
    <property type="entry name" value="POLY-BETA-1,6-N-ACETYL-D-GLUCOSAMINE N-DEACETYLASE"/>
    <property type="match status" value="1"/>
</dbReference>
<name>A0A1F6V0T8_9PROT</name>
<organism evidence="4 5">
    <name type="scientific">Candidatus Muproteobacteria bacterium RBG_16_60_9</name>
    <dbReference type="NCBI Taxonomy" id="1817755"/>
    <lineage>
        <taxon>Bacteria</taxon>
        <taxon>Pseudomonadati</taxon>
        <taxon>Pseudomonadota</taxon>
        <taxon>Candidatus Muproteobacteria</taxon>
    </lineage>
</organism>
<dbReference type="PANTHER" id="PTHR34216">
    <property type="match status" value="1"/>
</dbReference>
<feature type="domain" description="NodB homology" evidence="3">
    <location>
        <begin position="74"/>
        <end position="324"/>
    </location>
</feature>
<keyword evidence="2" id="KW-0732">Signal</keyword>